<name>A0A5S3PNC4_9FLAO</name>
<accession>A0A5S3PNC4</accession>
<dbReference type="Pfam" id="PF03417">
    <property type="entry name" value="AAT"/>
    <property type="match status" value="1"/>
</dbReference>
<evidence type="ECO:0000313" key="3">
    <source>
        <dbReference type="Proteomes" id="UP000310314"/>
    </source>
</evidence>
<dbReference type="AlphaFoldDB" id="A0A5S3PNC4"/>
<evidence type="ECO:0000313" key="2">
    <source>
        <dbReference type="EMBL" id="TMM55923.1"/>
    </source>
</evidence>
<reference evidence="2 3" key="1">
    <citation type="submission" date="2019-05" db="EMBL/GenBank/DDBJ databases">
        <authorList>
            <person name="Zhang J.-Y."/>
            <person name="Feg X."/>
            <person name="Du Z.-J."/>
        </authorList>
    </citation>
    <scope>NUCLEOTIDE SEQUENCE [LARGE SCALE GENOMIC DNA]</scope>
    <source>
        <strain evidence="2 3">RZ26</strain>
    </source>
</reference>
<dbReference type="InterPro" id="IPR052193">
    <property type="entry name" value="Peptidase_C59"/>
</dbReference>
<dbReference type="Proteomes" id="UP000310314">
    <property type="component" value="Unassembled WGS sequence"/>
</dbReference>
<dbReference type="InterPro" id="IPR005079">
    <property type="entry name" value="Peptidase_C45_hydrolase"/>
</dbReference>
<organism evidence="2 3">
    <name type="scientific">Maribacter algarum</name>
    <name type="common">ex Zhang et al. 2020</name>
    <dbReference type="NCBI Taxonomy" id="2578118"/>
    <lineage>
        <taxon>Bacteria</taxon>
        <taxon>Pseudomonadati</taxon>
        <taxon>Bacteroidota</taxon>
        <taxon>Flavobacteriia</taxon>
        <taxon>Flavobacteriales</taxon>
        <taxon>Flavobacteriaceae</taxon>
        <taxon>Maribacter</taxon>
    </lineage>
</organism>
<dbReference type="OrthoDB" id="738883at2"/>
<evidence type="ECO:0000259" key="1">
    <source>
        <dbReference type="Pfam" id="PF03417"/>
    </source>
</evidence>
<keyword evidence="3" id="KW-1185">Reference proteome</keyword>
<gene>
    <name evidence="2" type="ORF">FEE95_14845</name>
</gene>
<dbReference type="PANTHER" id="PTHR35527">
    <property type="entry name" value="CHOLOYLGLYCINE HYDROLASE"/>
    <property type="match status" value="1"/>
</dbReference>
<proteinExistence type="predicted"/>
<dbReference type="EMBL" id="VATY01000003">
    <property type="protein sequence ID" value="TMM55923.1"/>
    <property type="molecule type" value="Genomic_DNA"/>
</dbReference>
<dbReference type="InterPro" id="IPR029055">
    <property type="entry name" value="Ntn_hydrolases_N"/>
</dbReference>
<comment type="caution">
    <text evidence="2">The sequence shown here is derived from an EMBL/GenBank/DDBJ whole genome shotgun (WGS) entry which is preliminary data.</text>
</comment>
<dbReference type="SUPFAM" id="SSF56235">
    <property type="entry name" value="N-terminal nucleophile aminohydrolases (Ntn hydrolases)"/>
    <property type="match status" value="1"/>
</dbReference>
<sequence>MVLQRKTFALFFFLFISIYTAKACAVLYYVDSASGKIYVANNEDYWYDTKAYIQIEPKSKQGLARLWYGWKDFAQGGVNEAGLFFDGAVTPEQKIPKTFKKIKGNLGDDILANCTTVDEAIAYLEKRKIGLKNAHMMFGDATGNAAVIEWVDGQQKIIKIANNRLIMTNFLLADSNKAGHSCPRYDAIQKEIERFEKEETSIDLLTIGNTMARAVQVPQQNKDGKTGGTLYTSFINITDMEFVLVYKLDNTKITKLVLKSEFQKSKKRKIELL</sequence>
<protein>
    <submittedName>
        <fullName evidence="2">Penicillin acylase</fullName>
    </submittedName>
</protein>
<feature type="domain" description="Peptidase C45 hydrolase" evidence="1">
    <location>
        <begin position="38"/>
        <end position="241"/>
    </location>
</feature>
<dbReference type="PANTHER" id="PTHR35527:SF2">
    <property type="entry name" value="HYDROLASE"/>
    <property type="match status" value="1"/>
</dbReference>
<dbReference type="Gene3D" id="3.60.60.10">
    <property type="entry name" value="Penicillin V Acylase, Chain A"/>
    <property type="match status" value="1"/>
</dbReference>